<dbReference type="RefSeq" id="XP_007372776.1">
    <property type="nucleotide sequence ID" value="XM_007372714.1"/>
</dbReference>
<dbReference type="GeneID" id="18872518"/>
<evidence type="ECO:0000313" key="3">
    <source>
        <dbReference type="Proteomes" id="UP000000709"/>
    </source>
</evidence>
<protein>
    <submittedName>
        <fullName evidence="2">Uncharacterized protein</fullName>
    </submittedName>
</protein>
<sequence length="208" mass="24344">FDIENLKLLLLLTIHAITSVNRDLCWNLIGVLNRAVIKWDMYTSKDLLQQRIVWTIHNLDKEISLLLKKPSQFPSYEYLQVEYPLTIKLYEEESLPLVNKNIELSKLKQTILHLNLTQSKSDLHELSGELEKWRISSSKVIHQSSDISDLISWINMQYYYLLIELDQVSDSQSFQFTLQYLSNSFTLLISSSDRQKSNTKLSITSNLF</sequence>
<dbReference type="HOGENOM" id="CLU_1323704_0_0_1"/>
<dbReference type="eggNOG" id="ENOG502TF7M">
    <property type="taxonomic scope" value="Eukaryota"/>
</dbReference>
<feature type="signal peptide" evidence="1">
    <location>
        <begin position="1"/>
        <end position="22"/>
    </location>
</feature>
<dbReference type="EMBL" id="GL996499">
    <property type="protein sequence ID" value="EGW35364.1"/>
    <property type="molecule type" value="Genomic_DNA"/>
</dbReference>
<feature type="non-terminal residue" evidence="2">
    <location>
        <position position="208"/>
    </location>
</feature>
<dbReference type="CDD" id="cd12148">
    <property type="entry name" value="fungal_TF_MHR"/>
    <property type="match status" value="1"/>
</dbReference>
<dbReference type="InParanoid" id="G3AGM5"/>
<evidence type="ECO:0000313" key="2">
    <source>
        <dbReference type="EMBL" id="EGW35364.1"/>
    </source>
</evidence>
<name>G3AGM5_SPAPN</name>
<dbReference type="AlphaFoldDB" id="G3AGM5"/>
<dbReference type="OrthoDB" id="189997at2759"/>
<organism evidence="3">
    <name type="scientific">Spathaspora passalidarum (strain NRRL Y-27907 / 11-Y1)</name>
    <dbReference type="NCBI Taxonomy" id="619300"/>
    <lineage>
        <taxon>Eukaryota</taxon>
        <taxon>Fungi</taxon>
        <taxon>Dikarya</taxon>
        <taxon>Ascomycota</taxon>
        <taxon>Saccharomycotina</taxon>
        <taxon>Pichiomycetes</taxon>
        <taxon>Debaryomycetaceae</taxon>
        <taxon>Spathaspora</taxon>
    </lineage>
</organism>
<gene>
    <name evidence="2" type="ORF">SPAPADRAFT_58588</name>
</gene>
<reference evidence="2 3" key="1">
    <citation type="journal article" date="2011" name="Proc. Natl. Acad. Sci. U.S.A.">
        <title>Comparative genomics of xylose-fermenting fungi for enhanced biofuel production.</title>
        <authorList>
            <person name="Wohlbach D.J."/>
            <person name="Kuo A."/>
            <person name="Sato T.K."/>
            <person name="Potts K.M."/>
            <person name="Salamov A.A."/>
            <person name="LaButti K.M."/>
            <person name="Sun H."/>
            <person name="Clum A."/>
            <person name="Pangilinan J.L."/>
            <person name="Lindquist E.A."/>
            <person name="Lucas S."/>
            <person name="Lapidus A."/>
            <person name="Jin M."/>
            <person name="Gunawan C."/>
            <person name="Balan V."/>
            <person name="Dale B.E."/>
            <person name="Jeffries T.W."/>
            <person name="Zinkel R."/>
            <person name="Barry K.W."/>
            <person name="Grigoriev I.V."/>
            <person name="Gasch A.P."/>
        </authorList>
    </citation>
    <scope>NUCLEOTIDE SEQUENCE [LARGE SCALE GENOMIC DNA]</scope>
    <source>
        <strain evidence="3">NRRL Y-27907 / 11-Y1</strain>
    </source>
</reference>
<keyword evidence="1" id="KW-0732">Signal</keyword>
<accession>G3AGM5</accession>
<dbReference type="Proteomes" id="UP000000709">
    <property type="component" value="Unassembled WGS sequence"/>
</dbReference>
<proteinExistence type="predicted"/>
<feature type="chain" id="PRO_5003442291" evidence="1">
    <location>
        <begin position="23"/>
        <end position="208"/>
    </location>
</feature>
<feature type="non-terminal residue" evidence="2">
    <location>
        <position position="1"/>
    </location>
</feature>
<keyword evidence="3" id="KW-1185">Reference proteome</keyword>
<dbReference type="KEGG" id="spaa:SPAPADRAFT_58588"/>
<evidence type="ECO:0000256" key="1">
    <source>
        <dbReference type="SAM" id="SignalP"/>
    </source>
</evidence>